<name>A0A6J5U5J5_PRUAR</name>
<evidence type="ECO:0000313" key="5">
    <source>
        <dbReference type="Proteomes" id="UP000507245"/>
    </source>
</evidence>
<keyword evidence="5" id="KW-1185">Reference proteome</keyword>
<accession>A0A6J5U5J5</accession>
<dbReference type="GO" id="GO:0003677">
    <property type="term" value="F:DNA binding"/>
    <property type="evidence" value="ECO:0007669"/>
    <property type="project" value="InterPro"/>
</dbReference>
<evidence type="ECO:0000313" key="3">
    <source>
        <dbReference type="EMBL" id="CAB4302036.1"/>
    </source>
</evidence>
<dbReference type="Proteomes" id="UP000507245">
    <property type="component" value="Unassembled WGS sequence"/>
</dbReference>
<feature type="compositionally biased region" description="Basic and acidic residues" evidence="1">
    <location>
        <begin position="80"/>
        <end position="91"/>
    </location>
</feature>
<reference evidence="5" key="1">
    <citation type="journal article" date="2020" name="Genome Biol.">
        <title>Gamete binning: chromosome-level and haplotype-resolved genome assembly enabled by high-throughput single-cell sequencing of gamete genomes.</title>
        <authorList>
            <person name="Campoy J.A."/>
            <person name="Sun H."/>
            <person name="Goel M."/>
            <person name="Jiao W.-B."/>
            <person name="Folz-Donahue K."/>
            <person name="Wang N."/>
            <person name="Rubio M."/>
            <person name="Liu C."/>
            <person name="Kukat C."/>
            <person name="Ruiz D."/>
            <person name="Huettel B."/>
            <person name="Schneeberger K."/>
        </authorList>
    </citation>
    <scope>NUCLEOTIDE SEQUENCE [LARGE SCALE GENOMIC DNA]</scope>
    <source>
        <strain evidence="5">cv. Rojo Pasion</strain>
    </source>
</reference>
<dbReference type="EMBL" id="CAEKDK010000002">
    <property type="protein sequence ID" value="CAB4271596.1"/>
    <property type="molecule type" value="Genomic_DNA"/>
</dbReference>
<gene>
    <name evidence="2" type="ORF">CURHAP_LOCUS17993</name>
    <name evidence="3" type="ORF">ORAREDHAP_LOCUS17615</name>
</gene>
<organism evidence="2 4">
    <name type="scientific">Prunus armeniaca</name>
    <name type="common">Apricot</name>
    <name type="synonym">Armeniaca vulgaris</name>
    <dbReference type="NCBI Taxonomy" id="36596"/>
    <lineage>
        <taxon>Eukaryota</taxon>
        <taxon>Viridiplantae</taxon>
        <taxon>Streptophyta</taxon>
        <taxon>Embryophyta</taxon>
        <taxon>Tracheophyta</taxon>
        <taxon>Spermatophyta</taxon>
        <taxon>Magnoliopsida</taxon>
        <taxon>eudicotyledons</taxon>
        <taxon>Gunneridae</taxon>
        <taxon>Pentapetalae</taxon>
        <taxon>rosids</taxon>
        <taxon>fabids</taxon>
        <taxon>Rosales</taxon>
        <taxon>Rosaceae</taxon>
        <taxon>Amygdaloideae</taxon>
        <taxon>Amygdaleae</taxon>
        <taxon>Prunus</taxon>
    </lineage>
</organism>
<dbReference type="InterPro" id="IPR005508">
    <property type="entry name" value="At2g31720-like"/>
</dbReference>
<proteinExistence type="predicted"/>
<protein>
    <submittedName>
        <fullName evidence="2">Uncharacterized protein</fullName>
    </submittedName>
</protein>
<reference evidence="2 4" key="2">
    <citation type="submission" date="2020-05" db="EMBL/GenBank/DDBJ databases">
        <authorList>
            <person name="Campoy J."/>
            <person name="Schneeberger K."/>
            <person name="Spophaly S."/>
        </authorList>
    </citation>
    <scope>NUCLEOTIDE SEQUENCE [LARGE SCALE GENOMIC DNA]</scope>
    <source>
        <strain evidence="2">PruArmRojPasFocal</strain>
    </source>
</reference>
<evidence type="ECO:0000313" key="4">
    <source>
        <dbReference type="Proteomes" id="UP000507222"/>
    </source>
</evidence>
<dbReference type="AlphaFoldDB" id="A0A6J5U5J5"/>
<evidence type="ECO:0000313" key="2">
    <source>
        <dbReference type="EMBL" id="CAB4271596.1"/>
    </source>
</evidence>
<dbReference type="EMBL" id="CAEKKB010000002">
    <property type="protein sequence ID" value="CAB4302036.1"/>
    <property type="molecule type" value="Genomic_DNA"/>
</dbReference>
<dbReference type="Proteomes" id="UP000507222">
    <property type="component" value="Unassembled WGS sequence"/>
</dbReference>
<dbReference type="OrthoDB" id="1166501at2759"/>
<dbReference type="PANTHER" id="PTHR31541:SF25">
    <property type="entry name" value="GAMMA-GLIADIN B"/>
    <property type="match status" value="1"/>
</dbReference>
<dbReference type="PANTHER" id="PTHR31541">
    <property type="entry name" value="B3 DOMAIN PLANT PROTEIN-RELATED"/>
    <property type="match status" value="1"/>
</dbReference>
<evidence type="ECO:0000256" key="1">
    <source>
        <dbReference type="SAM" id="MobiDB-lite"/>
    </source>
</evidence>
<feature type="region of interest" description="Disordered" evidence="1">
    <location>
        <begin position="69"/>
        <end position="105"/>
    </location>
</feature>
<sequence length="166" mass="18890">MRCLWTLGKPNCQNKPALTEPKNKGRHSAIASVRETISLKIKFQSIDDDGGTDWAPAECKKQKMMMRLKKKNVNEGRLGQQDHSEEERKEPSSLSSSAHHDLPEAFKRKIDSLGGKEVALVIEKELTKTDLETSGNRMSMPLNQITSGRLISWKTMREVGFRKRRQ</sequence>